<gene>
    <name evidence="2" type="ORF">HMPREF1120_04387</name>
</gene>
<reference evidence="2" key="1">
    <citation type="submission" date="2011-07" db="EMBL/GenBank/DDBJ databases">
        <title>The Genome Sequence of Exophiala (Wangiella) dermatitidis NIH/UT8656.</title>
        <authorList>
            <consortium name="The Broad Institute Genome Sequencing Platform"/>
            <person name="Cuomo C."/>
            <person name="Wang Z."/>
            <person name="Hunicke-Smith S."/>
            <person name="Szanislo P.J."/>
            <person name="Earl A."/>
            <person name="Young S.K."/>
            <person name="Zeng Q."/>
            <person name="Gargeya S."/>
            <person name="Fitzgerald M."/>
            <person name="Haas B."/>
            <person name="Abouelleil A."/>
            <person name="Alvarado L."/>
            <person name="Arachchi H.M."/>
            <person name="Berlin A."/>
            <person name="Brown A."/>
            <person name="Chapman S.B."/>
            <person name="Chen Z."/>
            <person name="Dunbar C."/>
            <person name="Freedman E."/>
            <person name="Gearin G."/>
            <person name="Gellesch M."/>
            <person name="Goldberg J."/>
            <person name="Griggs A."/>
            <person name="Gujja S."/>
            <person name="Heiman D."/>
            <person name="Howarth C."/>
            <person name="Larson L."/>
            <person name="Lui A."/>
            <person name="MacDonald P.J.P."/>
            <person name="Montmayeur A."/>
            <person name="Murphy C."/>
            <person name="Neiman D."/>
            <person name="Pearson M."/>
            <person name="Priest M."/>
            <person name="Roberts A."/>
            <person name="Saif S."/>
            <person name="Shea T."/>
            <person name="Shenoy N."/>
            <person name="Sisk P."/>
            <person name="Stolte C."/>
            <person name="Sykes S."/>
            <person name="Wortman J."/>
            <person name="Nusbaum C."/>
            <person name="Birren B."/>
        </authorList>
    </citation>
    <scope>NUCLEOTIDE SEQUENCE</scope>
    <source>
        <strain evidence="2">NIH/UT8656</strain>
    </source>
</reference>
<sequence length="161" mass="17707">MASASASTSRHNSKPNSRRNNFCNNRSLGPTTTRVAATTAAAATSSRRQHKRSSQKSGRKPEEHREENLGPGVEDGRGHPCPFHHGGWWSEHHGIRPHKEVVQVENTTMEEVVAPFSLPLVVADRGSQERTSFKSRPGGRYHCRRAGATKRLVSLSPLVAI</sequence>
<protein>
    <submittedName>
        <fullName evidence="2">Uncharacterized protein</fullName>
    </submittedName>
</protein>
<dbReference type="EMBL" id="JH226133">
    <property type="protein sequence ID" value="EHY56302.1"/>
    <property type="molecule type" value="Genomic_DNA"/>
</dbReference>
<name>H6BZW7_EXODN</name>
<evidence type="ECO:0000313" key="3">
    <source>
        <dbReference type="Proteomes" id="UP000007304"/>
    </source>
</evidence>
<proteinExistence type="predicted"/>
<dbReference type="Proteomes" id="UP000007304">
    <property type="component" value="Unassembled WGS sequence"/>
</dbReference>
<dbReference type="AlphaFoldDB" id="H6BZW7"/>
<dbReference type="HOGENOM" id="CLU_1643713_0_0_1"/>
<feature type="compositionally biased region" description="Low complexity" evidence="1">
    <location>
        <begin position="18"/>
        <end position="46"/>
    </location>
</feature>
<feature type="region of interest" description="Disordered" evidence="1">
    <location>
        <begin position="1"/>
        <end position="92"/>
    </location>
</feature>
<feature type="compositionally biased region" description="Basic residues" evidence="1">
    <location>
        <begin position="47"/>
        <end position="58"/>
    </location>
</feature>
<feature type="compositionally biased region" description="Basic and acidic residues" evidence="1">
    <location>
        <begin position="59"/>
        <end position="78"/>
    </location>
</feature>
<organism evidence="2 3">
    <name type="scientific">Exophiala dermatitidis (strain ATCC 34100 / CBS 525.76 / NIH/UT8656)</name>
    <name type="common">Black yeast</name>
    <name type="synonym">Wangiella dermatitidis</name>
    <dbReference type="NCBI Taxonomy" id="858893"/>
    <lineage>
        <taxon>Eukaryota</taxon>
        <taxon>Fungi</taxon>
        <taxon>Dikarya</taxon>
        <taxon>Ascomycota</taxon>
        <taxon>Pezizomycotina</taxon>
        <taxon>Eurotiomycetes</taxon>
        <taxon>Chaetothyriomycetidae</taxon>
        <taxon>Chaetothyriales</taxon>
        <taxon>Herpotrichiellaceae</taxon>
        <taxon>Exophiala</taxon>
    </lineage>
</organism>
<dbReference type="GeneID" id="20309026"/>
<accession>H6BZW7</accession>
<dbReference type="RefSeq" id="XP_009156763.1">
    <property type="nucleotide sequence ID" value="XM_009158515.1"/>
</dbReference>
<evidence type="ECO:0000313" key="2">
    <source>
        <dbReference type="EMBL" id="EHY56302.1"/>
    </source>
</evidence>
<dbReference type="VEuPathDB" id="FungiDB:HMPREF1120_04387"/>
<dbReference type="InParanoid" id="H6BZW7"/>
<feature type="compositionally biased region" description="Polar residues" evidence="1">
    <location>
        <begin position="1"/>
        <end position="10"/>
    </location>
</feature>
<evidence type="ECO:0000256" key="1">
    <source>
        <dbReference type="SAM" id="MobiDB-lite"/>
    </source>
</evidence>
<keyword evidence="3" id="KW-1185">Reference proteome</keyword>